<accession>A0A3G5A5W4</accession>
<dbReference type="EMBL" id="MK072384">
    <property type="protein sequence ID" value="AYV82650.1"/>
    <property type="molecule type" value="Genomic_DNA"/>
</dbReference>
<gene>
    <name evidence="1" type="ORF">Hyperionvirus2_18</name>
</gene>
<reference evidence="1" key="1">
    <citation type="submission" date="2018-10" db="EMBL/GenBank/DDBJ databases">
        <title>Hidden diversity of soil giant viruses.</title>
        <authorList>
            <person name="Schulz F."/>
            <person name="Alteio L."/>
            <person name="Goudeau D."/>
            <person name="Ryan E.M."/>
            <person name="Malmstrom R.R."/>
            <person name="Blanchard J."/>
            <person name="Woyke T."/>
        </authorList>
    </citation>
    <scope>NUCLEOTIDE SEQUENCE</scope>
    <source>
        <strain evidence="1">HYV1</strain>
    </source>
</reference>
<sequence length="159" mass="18111">MAIRRGLFIYKDVGYEIGYQIADPKRTEYPSEWVFKSAVMRDNMLIESNERNLRFLPESIKNAPVEVKQIFERYLSTEREVTTDVWGKGDYEETDSKGDSQYPFGVHEAVIAKTTDEKVPSAPVGFDGCVLLLCIDEKLMPLDVPTKLFKMHLSPAATP</sequence>
<organism evidence="1">
    <name type="scientific">Hyperionvirus sp</name>
    <dbReference type="NCBI Taxonomy" id="2487770"/>
    <lineage>
        <taxon>Viruses</taxon>
        <taxon>Varidnaviria</taxon>
        <taxon>Bamfordvirae</taxon>
        <taxon>Nucleocytoviricota</taxon>
        <taxon>Megaviricetes</taxon>
        <taxon>Imitervirales</taxon>
        <taxon>Mimiviridae</taxon>
        <taxon>Klosneuvirinae</taxon>
    </lineage>
</organism>
<evidence type="ECO:0000313" key="1">
    <source>
        <dbReference type="EMBL" id="AYV82650.1"/>
    </source>
</evidence>
<name>A0A3G5A5W4_9VIRU</name>
<protein>
    <submittedName>
        <fullName evidence="1">Uncharacterized protein</fullName>
    </submittedName>
</protein>
<proteinExistence type="predicted"/>